<protein>
    <submittedName>
        <fullName evidence="3">Uncharacterized protein</fullName>
    </submittedName>
</protein>
<dbReference type="AlphaFoldDB" id="B3RTZ9"/>
<dbReference type="KEGG" id="tad:TRIADDRAFT_56104"/>
<feature type="region of interest" description="Disordered" evidence="1">
    <location>
        <begin position="24"/>
        <end position="75"/>
    </location>
</feature>
<dbReference type="HOGENOM" id="CLU_2309568_0_0_1"/>
<organism evidence="3 4">
    <name type="scientific">Trichoplax adhaerens</name>
    <name type="common">Trichoplax reptans</name>
    <dbReference type="NCBI Taxonomy" id="10228"/>
    <lineage>
        <taxon>Eukaryota</taxon>
        <taxon>Metazoa</taxon>
        <taxon>Placozoa</taxon>
        <taxon>Uniplacotomia</taxon>
        <taxon>Trichoplacea</taxon>
        <taxon>Trichoplacidae</taxon>
        <taxon>Trichoplax</taxon>
    </lineage>
</organism>
<evidence type="ECO:0000256" key="1">
    <source>
        <dbReference type="SAM" id="MobiDB-lite"/>
    </source>
</evidence>
<feature type="chain" id="PRO_5002796954" evidence="2">
    <location>
        <begin position="22"/>
        <end position="100"/>
    </location>
</feature>
<evidence type="ECO:0000256" key="2">
    <source>
        <dbReference type="SAM" id="SignalP"/>
    </source>
</evidence>
<accession>B3RTZ9</accession>
<feature type="signal peptide" evidence="2">
    <location>
        <begin position="1"/>
        <end position="21"/>
    </location>
</feature>
<feature type="compositionally biased region" description="Acidic residues" evidence="1">
    <location>
        <begin position="32"/>
        <end position="50"/>
    </location>
</feature>
<dbReference type="Proteomes" id="UP000009022">
    <property type="component" value="Unassembled WGS sequence"/>
</dbReference>
<evidence type="ECO:0000313" key="4">
    <source>
        <dbReference type="Proteomes" id="UP000009022"/>
    </source>
</evidence>
<name>B3RTZ9_TRIAD</name>
<keyword evidence="4" id="KW-1185">Reference proteome</keyword>
<sequence>MKANWTLIAISAILLVATILGPEQERQSMEQPESEEEDYFYPDDVDDPDQGEPRGLPSRKMYSGGTTKKPRTSKMGWGMDRLMAYVHKLSNLFKSKMKKK</sequence>
<dbReference type="GeneID" id="6753470"/>
<evidence type="ECO:0000313" key="3">
    <source>
        <dbReference type="EMBL" id="EDV25714.1"/>
    </source>
</evidence>
<reference evidence="3 4" key="1">
    <citation type="journal article" date="2008" name="Nature">
        <title>The Trichoplax genome and the nature of placozoans.</title>
        <authorList>
            <person name="Srivastava M."/>
            <person name="Begovic E."/>
            <person name="Chapman J."/>
            <person name="Putnam N.H."/>
            <person name="Hellsten U."/>
            <person name="Kawashima T."/>
            <person name="Kuo A."/>
            <person name="Mitros T."/>
            <person name="Salamov A."/>
            <person name="Carpenter M.L."/>
            <person name="Signorovitch A.Y."/>
            <person name="Moreno M.A."/>
            <person name="Kamm K."/>
            <person name="Grimwood J."/>
            <person name="Schmutz J."/>
            <person name="Shapiro H."/>
            <person name="Grigoriev I.V."/>
            <person name="Buss L.W."/>
            <person name="Schierwater B."/>
            <person name="Dellaporta S.L."/>
            <person name="Rokhsar D.S."/>
        </authorList>
    </citation>
    <scope>NUCLEOTIDE SEQUENCE [LARGE SCALE GENOMIC DNA]</scope>
    <source>
        <strain evidence="3 4">Grell-BS-1999</strain>
    </source>
</reference>
<dbReference type="RefSeq" id="XP_002111747.1">
    <property type="nucleotide sequence ID" value="XM_002111711.1"/>
</dbReference>
<proteinExistence type="predicted"/>
<dbReference type="InParanoid" id="B3RTZ9"/>
<dbReference type="EMBL" id="DS985244">
    <property type="protein sequence ID" value="EDV25714.1"/>
    <property type="molecule type" value="Genomic_DNA"/>
</dbReference>
<keyword evidence="2" id="KW-0732">Signal</keyword>
<dbReference type="CTD" id="6753470"/>
<gene>
    <name evidence="3" type="ORF">TRIADDRAFT_56104</name>
</gene>